<feature type="compositionally biased region" description="Polar residues" evidence="1">
    <location>
        <begin position="122"/>
        <end position="131"/>
    </location>
</feature>
<evidence type="ECO:0000256" key="1">
    <source>
        <dbReference type="SAM" id="MobiDB-lite"/>
    </source>
</evidence>
<name>A0AAW0FJ05_9APHY</name>
<evidence type="ECO:0000313" key="2">
    <source>
        <dbReference type="EMBL" id="KAK7679322.1"/>
    </source>
</evidence>
<feature type="region of interest" description="Disordered" evidence="1">
    <location>
        <begin position="1"/>
        <end position="60"/>
    </location>
</feature>
<protein>
    <submittedName>
        <fullName evidence="2">Uncharacterized protein</fullName>
    </submittedName>
</protein>
<feature type="region of interest" description="Disordered" evidence="1">
    <location>
        <begin position="83"/>
        <end position="110"/>
    </location>
</feature>
<sequence length="182" mass="20959">MSDEPLHNARPEEVREEAAVTISHEQGQLQEEPQEKDQQDQGVEDSISLSNLKPPYPDIAEAETNDDLFYKNQIDAFTKEQAALSQEKAVTREAQHPPDFQQGIQESNILNEDDGLQTLRQEQSHTFNYNQEPLAHEEWHPHPEAPEYNEELGKQIREEGQSEQDSEEEESEDDDHYVHSGK</sequence>
<comment type="caution">
    <text evidence="2">The sequence shown here is derived from an EMBL/GenBank/DDBJ whole genome shotgun (WGS) entry which is preliminary data.</text>
</comment>
<dbReference type="AlphaFoldDB" id="A0AAW0FJ05"/>
<accession>A0AAW0FJ05</accession>
<keyword evidence="3" id="KW-1185">Reference proteome</keyword>
<feature type="compositionally biased region" description="Basic and acidic residues" evidence="1">
    <location>
        <begin position="1"/>
        <end position="18"/>
    </location>
</feature>
<proteinExistence type="predicted"/>
<feature type="region of interest" description="Disordered" evidence="1">
    <location>
        <begin position="122"/>
        <end position="182"/>
    </location>
</feature>
<gene>
    <name evidence="2" type="ORF">QCA50_017713</name>
</gene>
<evidence type="ECO:0000313" key="3">
    <source>
        <dbReference type="Proteomes" id="UP001385951"/>
    </source>
</evidence>
<dbReference type="Proteomes" id="UP001385951">
    <property type="component" value="Unassembled WGS sequence"/>
</dbReference>
<organism evidence="2 3">
    <name type="scientific">Cerrena zonata</name>
    <dbReference type="NCBI Taxonomy" id="2478898"/>
    <lineage>
        <taxon>Eukaryota</taxon>
        <taxon>Fungi</taxon>
        <taxon>Dikarya</taxon>
        <taxon>Basidiomycota</taxon>
        <taxon>Agaricomycotina</taxon>
        <taxon>Agaricomycetes</taxon>
        <taxon>Polyporales</taxon>
        <taxon>Cerrenaceae</taxon>
        <taxon>Cerrena</taxon>
    </lineage>
</organism>
<reference evidence="2 3" key="1">
    <citation type="submission" date="2022-09" db="EMBL/GenBank/DDBJ databases">
        <authorList>
            <person name="Palmer J.M."/>
        </authorList>
    </citation>
    <scope>NUCLEOTIDE SEQUENCE [LARGE SCALE GENOMIC DNA]</scope>
    <source>
        <strain evidence="2 3">DSM 7382</strain>
    </source>
</reference>
<feature type="compositionally biased region" description="Basic and acidic residues" evidence="1">
    <location>
        <begin position="134"/>
        <end position="160"/>
    </location>
</feature>
<dbReference type="EMBL" id="JASBNA010000061">
    <property type="protein sequence ID" value="KAK7679322.1"/>
    <property type="molecule type" value="Genomic_DNA"/>
</dbReference>
<feature type="compositionally biased region" description="Acidic residues" evidence="1">
    <location>
        <begin position="161"/>
        <end position="175"/>
    </location>
</feature>